<evidence type="ECO:0000313" key="2">
    <source>
        <dbReference type="EMBL" id="MDT8900313.1"/>
    </source>
</evidence>
<feature type="transmembrane region" description="Helical" evidence="1">
    <location>
        <begin position="47"/>
        <end position="68"/>
    </location>
</feature>
<evidence type="ECO:0000313" key="3">
    <source>
        <dbReference type="Proteomes" id="UP001254848"/>
    </source>
</evidence>
<reference evidence="2 3" key="1">
    <citation type="submission" date="2023-07" db="EMBL/GenBank/DDBJ databases">
        <title>The novel representative of Negativicutes class, Anaeroselena agilis gen. nov. sp. nov.</title>
        <authorList>
            <person name="Prokofeva M.I."/>
            <person name="Elcheninov A.G."/>
            <person name="Klyukina A."/>
            <person name="Kublanov I.V."/>
            <person name="Frolov E.N."/>
            <person name="Podosokorskaya O.A."/>
        </authorList>
    </citation>
    <scope>NUCLEOTIDE SEQUENCE [LARGE SCALE GENOMIC DNA]</scope>
    <source>
        <strain evidence="2 3">4137-cl</strain>
    </source>
</reference>
<comment type="caution">
    <text evidence="2">The sequence shown here is derived from an EMBL/GenBank/DDBJ whole genome shotgun (WGS) entry which is preliminary data.</text>
</comment>
<accession>A0ABU3NU10</accession>
<organism evidence="2 3">
    <name type="scientific">Anaeroselena agilis</name>
    <dbReference type="NCBI Taxonomy" id="3063788"/>
    <lineage>
        <taxon>Bacteria</taxon>
        <taxon>Bacillati</taxon>
        <taxon>Bacillota</taxon>
        <taxon>Negativicutes</taxon>
        <taxon>Acetonemataceae</taxon>
        <taxon>Anaeroselena</taxon>
    </lineage>
</organism>
<keyword evidence="1" id="KW-0472">Membrane</keyword>
<gene>
    <name evidence="2" type="ORF">Q4T40_03545</name>
</gene>
<keyword evidence="1" id="KW-0812">Transmembrane</keyword>
<dbReference type="RefSeq" id="WP_413778864.1">
    <property type="nucleotide sequence ID" value="NZ_JAUOZS010000001.1"/>
</dbReference>
<dbReference type="EMBL" id="JAUOZS010000001">
    <property type="protein sequence ID" value="MDT8900313.1"/>
    <property type="molecule type" value="Genomic_DNA"/>
</dbReference>
<name>A0ABU3NU10_9FIRM</name>
<feature type="transmembrane region" description="Helical" evidence="1">
    <location>
        <begin position="12"/>
        <end position="35"/>
    </location>
</feature>
<protein>
    <submittedName>
        <fullName evidence="2">Uncharacterized protein</fullName>
    </submittedName>
</protein>
<evidence type="ECO:0000256" key="1">
    <source>
        <dbReference type="SAM" id="Phobius"/>
    </source>
</evidence>
<dbReference type="Proteomes" id="UP001254848">
    <property type="component" value="Unassembled WGS sequence"/>
</dbReference>
<keyword evidence="1" id="KW-1133">Transmembrane helix</keyword>
<proteinExistence type="predicted"/>
<sequence>MRWYSMDLLLDIATVITISIYAAIGLRLLSVPSLYKSAGFIATPAEATYLLVFYYAALFLSLIAFFRYKPTAHLLSGKKFTALTVSATAICFAVC</sequence>
<keyword evidence="3" id="KW-1185">Reference proteome</keyword>